<evidence type="ECO:0000313" key="3">
    <source>
        <dbReference type="Proteomes" id="UP000830375"/>
    </source>
</evidence>
<evidence type="ECO:0000256" key="1">
    <source>
        <dbReference type="SAM" id="MobiDB-lite"/>
    </source>
</evidence>
<feature type="region of interest" description="Disordered" evidence="1">
    <location>
        <begin position="494"/>
        <end position="519"/>
    </location>
</feature>
<comment type="caution">
    <text evidence="2">The sequence shown here is derived from an EMBL/GenBank/DDBJ whole genome shotgun (WGS) entry which is preliminary data.</text>
</comment>
<accession>A0ABQ8LSE6</accession>
<dbReference type="EMBL" id="JACTAM010000018">
    <property type="protein sequence ID" value="KAI2653569.1"/>
    <property type="molecule type" value="Genomic_DNA"/>
</dbReference>
<sequence length="549" mass="60338">MEHLFHSNEPHWISISLPLLCEQTDNAVSILSMFSWQAPPQQPSLAQSVGRQVSQVNSPESQLTSKINQSPLPWIQSTFSHNALGHPLKALVFPKNNSGMLLPYLQCSPVTAVLSRTLKRVFPLMWQCAAKAEAVERALAQYIHAPLANSINISASEPHPESTKVFFIVGLSSSCVAGSTELRKHAEAAFVDGSCVHCEHMTMATLRSRLSFVMRLPSSSTQPSSMGHKSSSAAPVKRKGDLRITVWNDPSGQPPRKSDASTRSPVELPKDGAGSSCGEPSVSFGAPEEDRTSIAASKEGLPQDDADDSAEQPPLRRLLRRSLRQRPLGSQEYRVGGAGSDVPPRSTPVPFFPEVREQLTKMWRALYNARSPRSSSSLLTTLDGGVARGYIDVPQVERAVHLCLQNAATCRNRPRLPSKASRCQGLQCCDLHAMAILQVHRAKAVRQLHQGVSDPRLIQELRTVTDFALRAQRGPLVRLASTFEDLPSSSRWYRNRQRQSNTSCPVMSPPSRTSQRAPPCPLLRALLRTPARLRSGPDTDYPEMEEIAL</sequence>
<reference evidence="2 3" key="1">
    <citation type="submission" date="2022-01" db="EMBL/GenBank/DDBJ databases">
        <title>A high-quality chromosome-level genome assembly of rohu carp, Labeo rohita.</title>
        <authorList>
            <person name="Arick M.A. II"/>
            <person name="Hsu C.-Y."/>
            <person name="Magbanua Z."/>
            <person name="Pechanova O."/>
            <person name="Grover C."/>
            <person name="Miller E."/>
            <person name="Thrash A."/>
            <person name="Ezzel L."/>
            <person name="Alam S."/>
            <person name="Benzie J."/>
            <person name="Hamilton M."/>
            <person name="Karsi A."/>
            <person name="Lawrence M.L."/>
            <person name="Peterson D.G."/>
        </authorList>
    </citation>
    <scope>NUCLEOTIDE SEQUENCE [LARGE SCALE GENOMIC DNA]</scope>
    <source>
        <strain evidence="3">BAU-BD-2019</strain>
        <tissue evidence="2">Blood</tissue>
    </source>
</reference>
<name>A0ABQ8LSE6_LABRO</name>
<proteinExistence type="predicted"/>
<dbReference type="GO" id="GO:0005840">
    <property type="term" value="C:ribosome"/>
    <property type="evidence" value="ECO:0007669"/>
    <property type="project" value="UniProtKB-KW"/>
</dbReference>
<keyword evidence="3" id="KW-1185">Reference proteome</keyword>
<gene>
    <name evidence="2" type="ORF">H4Q32_013856</name>
</gene>
<feature type="compositionally biased region" description="Polar residues" evidence="1">
    <location>
        <begin position="494"/>
        <end position="515"/>
    </location>
</feature>
<feature type="compositionally biased region" description="Polar residues" evidence="1">
    <location>
        <begin position="217"/>
        <end position="233"/>
    </location>
</feature>
<keyword evidence="2" id="KW-0687">Ribonucleoprotein</keyword>
<feature type="region of interest" description="Disordered" evidence="1">
    <location>
        <begin position="217"/>
        <end position="349"/>
    </location>
</feature>
<keyword evidence="2" id="KW-0689">Ribosomal protein</keyword>
<dbReference type="Proteomes" id="UP000830375">
    <property type="component" value="Unassembled WGS sequence"/>
</dbReference>
<evidence type="ECO:0000313" key="2">
    <source>
        <dbReference type="EMBL" id="KAI2653569.1"/>
    </source>
</evidence>
<protein>
    <submittedName>
        <fullName evidence="2">Ribosomal protein S12 methylthiotransferase RimO</fullName>
    </submittedName>
</protein>
<organism evidence="2 3">
    <name type="scientific">Labeo rohita</name>
    <name type="common">Indian major carp</name>
    <name type="synonym">Cyprinus rohita</name>
    <dbReference type="NCBI Taxonomy" id="84645"/>
    <lineage>
        <taxon>Eukaryota</taxon>
        <taxon>Metazoa</taxon>
        <taxon>Chordata</taxon>
        <taxon>Craniata</taxon>
        <taxon>Vertebrata</taxon>
        <taxon>Euteleostomi</taxon>
        <taxon>Actinopterygii</taxon>
        <taxon>Neopterygii</taxon>
        <taxon>Teleostei</taxon>
        <taxon>Ostariophysi</taxon>
        <taxon>Cypriniformes</taxon>
        <taxon>Cyprinidae</taxon>
        <taxon>Labeoninae</taxon>
        <taxon>Labeonini</taxon>
        <taxon>Labeo</taxon>
    </lineage>
</organism>